<dbReference type="CDD" id="cd11615">
    <property type="entry name" value="SAF_NeuB_like"/>
    <property type="match status" value="1"/>
</dbReference>
<dbReference type="Pfam" id="PF01261">
    <property type="entry name" value="AP_endonuc_2"/>
    <property type="match status" value="1"/>
</dbReference>
<dbReference type="GeneID" id="97240532"/>
<feature type="domain" description="AFP-like" evidence="3">
    <location>
        <begin position="405"/>
        <end position="463"/>
    </location>
</feature>
<dbReference type="SUPFAM" id="SSF51269">
    <property type="entry name" value="AFP III-like domain"/>
    <property type="match status" value="1"/>
</dbReference>
<dbReference type="InterPro" id="IPR013132">
    <property type="entry name" value="PseI/NeuA/B-like_N"/>
</dbReference>
<protein>
    <submittedName>
        <fullName evidence="5">Acetylneuraminic acid synthetase</fullName>
    </submittedName>
</protein>
<dbReference type="Proteomes" id="UP000075787">
    <property type="component" value="Unassembled WGS sequence"/>
</dbReference>
<dbReference type="PROSITE" id="PS51371">
    <property type="entry name" value="CBS"/>
    <property type="match status" value="1"/>
</dbReference>
<dbReference type="EMBL" id="LPZR01000213">
    <property type="protein sequence ID" value="KYO49939.1"/>
    <property type="molecule type" value="Genomic_DNA"/>
</dbReference>
<dbReference type="InterPro" id="IPR000644">
    <property type="entry name" value="CBS_dom"/>
</dbReference>
<evidence type="ECO:0000313" key="6">
    <source>
        <dbReference type="Proteomes" id="UP000075787"/>
    </source>
</evidence>
<dbReference type="SMART" id="SM00858">
    <property type="entry name" value="SAF"/>
    <property type="match status" value="1"/>
</dbReference>
<name>A0A162JV65_9PROT</name>
<keyword evidence="1 2" id="KW-0129">CBS domain</keyword>
<gene>
    <name evidence="5" type="ORF">AUP44_15535</name>
</gene>
<dbReference type="PANTHER" id="PTHR42966:SF3">
    <property type="entry name" value="BLR5971 PROTEIN"/>
    <property type="match status" value="1"/>
</dbReference>
<dbReference type="PANTHER" id="PTHR42966">
    <property type="entry name" value="N-ACETYLNEURAMINATE SYNTHASE"/>
    <property type="match status" value="1"/>
</dbReference>
<dbReference type="InterPro" id="IPR051690">
    <property type="entry name" value="PseI-like"/>
</dbReference>
<comment type="caution">
    <text evidence="5">The sequence shown here is derived from an EMBL/GenBank/DDBJ whole genome shotgun (WGS) entry which is preliminary data.</text>
</comment>
<dbReference type="Pfam" id="PF08666">
    <property type="entry name" value="SAF"/>
    <property type="match status" value="1"/>
</dbReference>
<dbReference type="AlphaFoldDB" id="A0A162JV65"/>
<dbReference type="SUPFAM" id="SSF51569">
    <property type="entry name" value="Aldolase"/>
    <property type="match status" value="1"/>
</dbReference>
<evidence type="ECO:0000313" key="5">
    <source>
        <dbReference type="EMBL" id="KYO49939.1"/>
    </source>
</evidence>
<evidence type="ECO:0000256" key="2">
    <source>
        <dbReference type="PROSITE-ProRule" id="PRU00703"/>
    </source>
</evidence>
<dbReference type="InterPro" id="IPR046342">
    <property type="entry name" value="CBS_dom_sf"/>
</dbReference>
<dbReference type="Gene3D" id="3.20.20.150">
    <property type="entry name" value="Divalent-metal-dependent TIM barrel enzymes"/>
    <property type="match status" value="1"/>
</dbReference>
<dbReference type="InterPro" id="IPR013022">
    <property type="entry name" value="Xyl_isomerase-like_TIM-brl"/>
</dbReference>
<dbReference type="InterPro" id="IPR057736">
    <property type="entry name" value="SAF_PseI/NeuA/NeuB"/>
</dbReference>
<dbReference type="SUPFAM" id="SSF51658">
    <property type="entry name" value="Xylose isomerase-like"/>
    <property type="match status" value="1"/>
</dbReference>
<dbReference type="Gene3D" id="3.10.580.10">
    <property type="entry name" value="CBS-domain"/>
    <property type="match status" value="1"/>
</dbReference>
<dbReference type="InterPro" id="IPR006190">
    <property type="entry name" value="SAF_AFP_Neu5Ac"/>
</dbReference>
<sequence length="750" mass="83543">MIIETRIVPYLTFVEETIATALRKISENKHGIVFAVSEAGRLEGVLTDGDFRRWVVEQPTIDLERPVSEAMNRSFRALRRDAAPERIAAELSEQITALPLLDDQGRMVAVARVGAAVVSIGDREIGPDHPAYVIAEIGNNHQGDLDLAKRLIDLAAESGAECAKFQMRQLDRLYRNAGDNNDASEDLGSQYTLDLLARFSLSNDDLFRAFDHVRARGMTPLCTPWDHESVRLLNDYGLEGFKVASADMTNLDLLSAMAATGKPLIVSTGMSTDAEIKQSAGVLHRLGAPFVLLHCNSTYPAPFKDVNLRYMKRLAEIGDCVVGYSGHERDINVSVAAVALGAKVIEKHFTIDKGLEGNDHKVSLLPEEFRRMVDGIRQVEEAMGEGGSRQLSQGELMNRETLAKSLVAKTTLAIGTVVTADMVDVKSPGKGIQPNRLAELVGRTMRREVKAGDFFYPSDLADGVIEPRPYAFSRPWGVPVRYHDFQRLLDKTNLSLVEFHLSYKDLEIELSKYLSGRYPIGYVVHAPELFAHDHTLNLVSDDAEYRAHSVKEMQRVIDVTRRLREYFDQPTDPLIVTNVGGFTTDRHLHPAECTALYERLSETLRLLSRDGVEVIPQTMPPFPWHFGGQSFHNLFVDAETIRSFCEAEKMRICLDISHSKLACNHYKWSFEAFCEAVAPVTAHMHLADSKGVDGEGLQVGDGDIDFRAFGHVIDRTQPGASFIPEIWQGHKNDGEGFWIALERLEKAFAA</sequence>
<evidence type="ECO:0000259" key="4">
    <source>
        <dbReference type="PROSITE" id="PS51371"/>
    </source>
</evidence>
<dbReference type="Gene3D" id="3.90.1210.10">
    <property type="entry name" value="Antifreeze-like/N-acetylneuraminic acid synthase C-terminal domain"/>
    <property type="match status" value="1"/>
</dbReference>
<dbReference type="Pfam" id="PF00571">
    <property type="entry name" value="CBS"/>
    <property type="match status" value="1"/>
</dbReference>
<feature type="domain" description="CBS" evidence="4">
    <location>
        <begin position="4"/>
        <end position="63"/>
    </location>
</feature>
<proteinExistence type="predicted"/>
<dbReference type="InterPro" id="IPR013974">
    <property type="entry name" value="SAF"/>
</dbReference>
<dbReference type="OrthoDB" id="9781701at2"/>
<accession>A0A162JV65</accession>
<evidence type="ECO:0000256" key="1">
    <source>
        <dbReference type="ARBA" id="ARBA00023122"/>
    </source>
</evidence>
<dbReference type="GO" id="GO:0047444">
    <property type="term" value="F:N-acylneuraminate-9-phosphate synthase activity"/>
    <property type="evidence" value="ECO:0007669"/>
    <property type="project" value="TreeGrafter"/>
</dbReference>
<dbReference type="Pfam" id="PF03102">
    <property type="entry name" value="NeuB"/>
    <property type="match status" value="1"/>
</dbReference>
<dbReference type="Gene3D" id="3.20.20.70">
    <property type="entry name" value="Aldolase class I"/>
    <property type="match status" value="1"/>
</dbReference>
<evidence type="ECO:0000259" key="3">
    <source>
        <dbReference type="PROSITE" id="PS50844"/>
    </source>
</evidence>
<dbReference type="InterPro" id="IPR036237">
    <property type="entry name" value="Xyl_isomerase-like_sf"/>
</dbReference>
<reference evidence="5 6" key="1">
    <citation type="submission" date="2015-12" db="EMBL/GenBank/DDBJ databases">
        <title>Genome sequence of Tistrella mobilis MCCC 1A02139.</title>
        <authorList>
            <person name="Lu L."/>
            <person name="Lai Q."/>
            <person name="Shao Z."/>
            <person name="Qian P."/>
        </authorList>
    </citation>
    <scope>NUCLEOTIDE SEQUENCE [LARGE SCALE GENOMIC DNA]</scope>
    <source>
        <strain evidence="5 6">MCCC 1A02139</strain>
    </source>
</reference>
<dbReference type="RefSeq" id="WP_062769459.1">
    <property type="nucleotide sequence ID" value="NZ_CP121045.1"/>
</dbReference>
<dbReference type="InterPro" id="IPR036732">
    <property type="entry name" value="AFP_Neu5c_C_sf"/>
</dbReference>
<dbReference type="InterPro" id="IPR013785">
    <property type="entry name" value="Aldolase_TIM"/>
</dbReference>
<organism evidence="5 6">
    <name type="scientific">Tistrella mobilis</name>
    <dbReference type="NCBI Taxonomy" id="171437"/>
    <lineage>
        <taxon>Bacteria</taxon>
        <taxon>Pseudomonadati</taxon>
        <taxon>Pseudomonadota</taxon>
        <taxon>Alphaproteobacteria</taxon>
        <taxon>Geminicoccales</taxon>
        <taxon>Geminicoccaceae</taxon>
        <taxon>Tistrella</taxon>
    </lineage>
</organism>
<dbReference type="PROSITE" id="PS50844">
    <property type="entry name" value="AFP_LIKE"/>
    <property type="match status" value="1"/>
</dbReference>
<dbReference type="GO" id="GO:0016051">
    <property type="term" value="P:carbohydrate biosynthetic process"/>
    <property type="evidence" value="ECO:0007669"/>
    <property type="project" value="InterPro"/>
</dbReference>
<dbReference type="SUPFAM" id="SSF54631">
    <property type="entry name" value="CBS-domain pair"/>
    <property type="match status" value="1"/>
</dbReference>